<proteinExistence type="predicted"/>
<sequence>MNIKRTKRQKQAKTLRTFRKIHRVTGALLFIFFFIVASSGLLLGWKSHSNGAILPETQRGSSTNLQHWLSMDALQAIAFQTVKDSISTNLSTELDRIDARPSKGIVKFVFEEQHWEVQLDAASGKVLSVARRNSDLLEDIHDGSILDNWFDTSNKQIKLFYTNVIGLALLTFTITGFWLWYGPKRMRMS</sequence>
<feature type="transmembrane region" description="Helical" evidence="1">
    <location>
        <begin position="159"/>
        <end position="181"/>
    </location>
</feature>
<comment type="caution">
    <text evidence="2">The sequence shown here is derived from an EMBL/GenBank/DDBJ whole genome shotgun (WGS) entry which is preliminary data.</text>
</comment>
<keyword evidence="1" id="KW-1133">Transmembrane helix</keyword>
<feature type="transmembrane region" description="Helical" evidence="1">
    <location>
        <begin position="21"/>
        <end position="45"/>
    </location>
</feature>
<keyword evidence="1" id="KW-0812">Transmembrane</keyword>
<evidence type="ECO:0000313" key="3">
    <source>
        <dbReference type="Proteomes" id="UP001172082"/>
    </source>
</evidence>
<dbReference type="Pfam" id="PF03929">
    <property type="entry name" value="PepSY_TM"/>
    <property type="match status" value="1"/>
</dbReference>
<gene>
    <name evidence="2" type="ORF">QQ008_03175</name>
</gene>
<protein>
    <submittedName>
        <fullName evidence="2">PepSY-associated TM helix domain-containing protein</fullName>
    </submittedName>
</protein>
<evidence type="ECO:0000313" key="2">
    <source>
        <dbReference type="EMBL" id="MDN5200338.1"/>
    </source>
</evidence>
<keyword evidence="3" id="KW-1185">Reference proteome</keyword>
<accession>A0ABT8KIT1</accession>
<dbReference type="EMBL" id="JAUJEA010000001">
    <property type="protein sequence ID" value="MDN5200338.1"/>
    <property type="molecule type" value="Genomic_DNA"/>
</dbReference>
<keyword evidence="1" id="KW-0472">Membrane</keyword>
<evidence type="ECO:0000256" key="1">
    <source>
        <dbReference type="SAM" id="Phobius"/>
    </source>
</evidence>
<organism evidence="2 3">
    <name type="scientific">Splendidivirga corallicola</name>
    <dbReference type="NCBI Taxonomy" id="3051826"/>
    <lineage>
        <taxon>Bacteria</taxon>
        <taxon>Pseudomonadati</taxon>
        <taxon>Bacteroidota</taxon>
        <taxon>Cytophagia</taxon>
        <taxon>Cytophagales</taxon>
        <taxon>Splendidivirgaceae</taxon>
        <taxon>Splendidivirga</taxon>
    </lineage>
</organism>
<name>A0ABT8KIT1_9BACT</name>
<reference evidence="2" key="1">
    <citation type="submission" date="2023-06" db="EMBL/GenBank/DDBJ databases">
        <title>Genomic of Parafulvivirga corallium.</title>
        <authorList>
            <person name="Wang G."/>
        </authorList>
    </citation>
    <scope>NUCLEOTIDE SEQUENCE</scope>
    <source>
        <strain evidence="2">BMA10</strain>
    </source>
</reference>
<dbReference type="Proteomes" id="UP001172082">
    <property type="component" value="Unassembled WGS sequence"/>
</dbReference>
<dbReference type="InterPro" id="IPR005625">
    <property type="entry name" value="PepSY-ass_TM"/>
</dbReference>
<dbReference type="RefSeq" id="WP_346750363.1">
    <property type="nucleotide sequence ID" value="NZ_JAUJEA010000001.1"/>
</dbReference>